<organism evidence="1 2">
    <name type="scientific">Diabrotica balteata</name>
    <name type="common">Banded cucumber beetle</name>
    <dbReference type="NCBI Taxonomy" id="107213"/>
    <lineage>
        <taxon>Eukaryota</taxon>
        <taxon>Metazoa</taxon>
        <taxon>Ecdysozoa</taxon>
        <taxon>Arthropoda</taxon>
        <taxon>Hexapoda</taxon>
        <taxon>Insecta</taxon>
        <taxon>Pterygota</taxon>
        <taxon>Neoptera</taxon>
        <taxon>Endopterygota</taxon>
        <taxon>Coleoptera</taxon>
        <taxon>Polyphaga</taxon>
        <taxon>Cucujiformia</taxon>
        <taxon>Chrysomeloidea</taxon>
        <taxon>Chrysomelidae</taxon>
        <taxon>Galerucinae</taxon>
        <taxon>Diabroticina</taxon>
        <taxon>Diabroticites</taxon>
        <taxon>Diabrotica</taxon>
    </lineage>
</organism>
<keyword evidence="2" id="KW-1185">Reference proteome</keyword>
<dbReference type="EMBL" id="OU898284">
    <property type="protein sequence ID" value="CAG9840801.1"/>
    <property type="molecule type" value="Genomic_DNA"/>
</dbReference>
<name>A0A9N9XIH2_DIABA</name>
<sequence length="119" mass="13394">MLYSIKERFEDLETSKTLAVSTFLIPRFKHVGLSTEAVANPTKKLIINMVAHKMIEEKPYQENEIDPSVPSTSNQVTIEKKIYICSHSEDKAATFHPSGTSPSLAVVEVQRYLEDELLA</sequence>
<dbReference type="Proteomes" id="UP001153709">
    <property type="component" value="Chromosome 9"/>
</dbReference>
<dbReference type="OrthoDB" id="1607513at2759"/>
<proteinExistence type="predicted"/>
<evidence type="ECO:0000313" key="1">
    <source>
        <dbReference type="EMBL" id="CAG9840801.1"/>
    </source>
</evidence>
<reference evidence="1" key="1">
    <citation type="submission" date="2022-01" db="EMBL/GenBank/DDBJ databases">
        <authorList>
            <person name="King R."/>
        </authorList>
    </citation>
    <scope>NUCLEOTIDE SEQUENCE</scope>
</reference>
<dbReference type="AlphaFoldDB" id="A0A9N9XIH2"/>
<protein>
    <submittedName>
        <fullName evidence="1">Uncharacterized protein</fullName>
    </submittedName>
</protein>
<accession>A0A9N9XIH2</accession>
<evidence type="ECO:0000313" key="2">
    <source>
        <dbReference type="Proteomes" id="UP001153709"/>
    </source>
</evidence>
<gene>
    <name evidence="1" type="ORF">DIABBA_LOCUS13424</name>
</gene>